<proteinExistence type="predicted"/>
<dbReference type="Pfam" id="PF05593">
    <property type="entry name" value="RHS_repeat"/>
    <property type="match status" value="1"/>
</dbReference>
<evidence type="ECO:0000313" key="2">
    <source>
        <dbReference type="Proteomes" id="UP001501532"/>
    </source>
</evidence>
<accession>A0ABP6LKF5</accession>
<dbReference type="InterPro" id="IPR006530">
    <property type="entry name" value="YD"/>
</dbReference>
<dbReference type="Proteomes" id="UP001501532">
    <property type="component" value="Unassembled WGS sequence"/>
</dbReference>
<organism evidence="1 2">
    <name type="scientific">Streptomyces glomeratus</name>
    <dbReference type="NCBI Taxonomy" id="284452"/>
    <lineage>
        <taxon>Bacteria</taxon>
        <taxon>Bacillati</taxon>
        <taxon>Actinomycetota</taxon>
        <taxon>Actinomycetes</taxon>
        <taxon>Kitasatosporales</taxon>
        <taxon>Streptomycetaceae</taxon>
        <taxon>Streptomyces</taxon>
    </lineage>
</organism>
<sequence length="72" mass="7894">MLRGGFHINSRLLVAAETDPLGHTAHFVFDARDLLLEHTDALGNITRLERDDDGNRVGLIAAHGVRTTATFN</sequence>
<dbReference type="NCBIfam" id="TIGR01643">
    <property type="entry name" value="YD_repeat_2x"/>
    <property type="match status" value="2"/>
</dbReference>
<reference evidence="2" key="1">
    <citation type="journal article" date="2019" name="Int. J. Syst. Evol. Microbiol.">
        <title>The Global Catalogue of Microorganisms (GCM) 10K type strain sequencing project: providing services to taxonomists for standard genome sequencing and annotation.</title>
        <authorList>
            <consortium name="The Broad Institute Genomics Platform"/>
            <consortium name="The Broad Institute Genome Sequencing Center for Infectious Disease"/>
            <person name="Wu L."/>
            <person name="Ma J."/>
        </authorList>
    </citation>
    <scope>NUCLEOTIDE SEQUENCE [LARGE SCALE GENOMIC DNA]</scope>
    <source>
        <strain evidence="2">JCM 9091</strain>
    </source>
</reference>
<dbReference type="EMBL" id="BAAAUF010000028">
    <property type="protein sequence ID" value="GAA3049035.1"/>
    <property type="molecule type" value="Genomic_DNA"/>
</dbReference>
<evidence type="ECO:0008006" key="3">
    <source>
        <dbReference type="Google" id="ProtNLM"/>
    </source>
</evidence>
<protein>
    <recommendedName>
        <fullName evidence="3">Phytase-like domain-containing protein</fullName>
    </recommendedName>
</protein>
<comment type="caution">
    <text evidence="1">The sequence shown here is derived from an EMBL/GenBank/DDBJ whole genome shotgun (WGS) entry which is preliminary data.</text>
</comment>
<dbReference type="InterPro" id="IPR031325">
    <property type="entry name" value="RHS_repeat"/>
</dbReference>
<keyword evidence="2" id="KW-1185">Reference proteome</keyword>
<dbReference type="Gene3D" id="2.180.10.10">
    <property type="entry name" value="RHS repeat-associated core"/>
    <property type="match status" value="1"/>
</dbReference>
<name>A0ABP6LKF5_9ACTN</name>
<evidence type="ECO:0000313" key="1">
    <source>
        <dbReference type="EMBL" id="GAA3049035.1"/>
    </source>
</evidence>
<gene>
    <name evidence="1" type="ORF">GCM10010448_35060</name>
</gene>
<dbReference type="RefSeq" id="WP_234520310.1">
    <property type="nucleotide sequence ID" value="NZ_BAAAUF010000028.1"/>
</dbReference>